<evidence type="ECO:0000313" key="1">
    <source>
        <dbReference type="EMBL" id="GER55067.1"/>
    </source>
</evidence>
<name>A0A5A7RED3_STRAF</name>
<keyword evidence="2" id="KW-1185">Reference proteome</keyword>
<evidence type="ECO:0000313" key="2">
    <source>
        <dbReference type="Proteomes" id="UP000325081"/>
    </source>
</evidence>
<accession>A0A5A7RED3</accession>
<dbReference type="AlphaFoldDB" id="A0A5A7RED3"/>
<proteinExistence type="predicted"/>
<dbReference type="OrthoDB" id="1747707at2759"/>
<dbReference type="GO" id="GO:0016787">
    <property type="term" value="F:hydrolase activity"/>
    <property type="evidence" value="ECO:0007669"/>
    <property type="project" value="UniProtKB-KW"/>
</dbReference>
<organism evidence="1 2">
    <name type="scientific">Striga asiatica</name>
    <name type="common">Asiatic witchweed</name>
    <name type="synonym">Buchnera asiatica</name>
    <dbReference type="NCBI Taxonomy" id="4170"/>
    <lineage>
        <taxon>Eukaryota</taxon>
        <taxon>Viridiplantae</taxon>
        <taxon>Streptophyta</taxon>
        <taxon>Embryophyta</taxon>
        <taxon>Tracheophyta</taxon>
        <taxon>Spermatophyta</taxon>
        <taxon>Magnoliopsida</taxon>
        <taxon>eudicotyledons</taxon>
        <taxon>Gunneridae</taxon>
        <taxon>Pentapetalae</taxon>
        <taxon>asterids</taxon>
        <taxon>lamiids</taxon>
        <taxon>Lamiales</taxon>
        <taxon>Orobanchaceae</taxon>
        <taxon>Buchnereae</taxon>
        <taxon>Striga</taxon>
    </lineage>
</organism>
<reference evidence="2" key="1">
    <citation type="journal article" date="2019" name="Curr. Biol.">
        <title>Genome Sequence of Striga asiatica Provides Insight into the Evolution of Plant Parasitism.</title>
        <authorList>
            <person name="Yoshida S."/>
            <person name="Kim S."/>
            <person name="Wafula E.K."/>
            <person name="Tanskanen J."/>
            <person name="Kim Y.M."/>
            <person name="Honaas L."/>
            <person name="Yang Z."/>
            <person name="Spallek T."/>
            <person name="Conn C.E."/>
            <person name="Ichihashi Y."/>
            <person name="Cheong K."/>
            <person name="Cui S."/>
            <person name="Der J.P."/>
            <person name="Gundlach H."/>
            <person name="Jiao Y."/>
            <person name="Hori C."/>
            <person name="Ishida J.K."/>
            <person name="Kasahara H."/>
            <person name="Kiba T."/>
            <person name="Kim M.S."/>
            <person name="Koo N."/>
            <person name="Laohavisit A."/>
            <person name="Lee Y.H."/>
            <person name="Lumba S."/>
            <person name="McCourt P."/>
            <person name="Mortimer J.C."/>
            <person name="Mutuku J.M."/>
            <person name="Nomura T."/>
            <person name="Sasaki-Sekimoto Y."/>
            <person name="Seto Y."/>
            <person name="Wang Y."/>
            <person name="Wakatake T."/>
            <person name="Sakakibara H."/>
            <person name="Demura T."/>
            <person name="Yamaguchi S."/>
            <person name="Yoneyama K."/>
            <person name="Manabe R.I."/>
            <person name="Nelson D.C."/>
            <person name="Schulman A.H."/>
            <person name="Timko M.P."/>
            <person name="dePamphilis C.W."/>
            <person name="Choi D."/>
            <person name="Shirasu K."/>
        </authorList>
    </citation>
    <scope>NUCLEOTIDE SEQUENCE [LARGE SCALE GENOMIC DNA]</scope>
    <source>
        <strain evidence="2">cv. UVA1</strain>
    </source>
</reference>
<sequence>MGTMLRKNLYALHSSRTLVLIILHAFGGEYTFTTVWLNQEMRPYLLRYPAIAISAANQVRVSQATDSERHSFHVTTPLIRRTDNPRMAAIRYNKTGTTIKDTSPGTTAALAQSTHPIGIFMVLNVKLAAKGLAAIAVKNIEDEITDVWKQVSISQEPSLFSVPSPTLLPQATQRDFTSGRKIPPALAETEGMAGARRASLKTRLPVLINPRAKKKASAISQGIGSPKAEKAAAKVRVLVRTHAPRPRRATAPSGSGWVMIPTMVARKMASSCQATRETPSGAGTNQRMTPVAIEAGAAAAEAEAAVVDRRFGEAPERSFCLRERKAAAFPPRGLSEFLRLLLARHRNLGVKWKDLGAAGGRRGFGEDSGRNRRLTEGARAKNAIVLMAVGGGKGAEFNCKRKSGIRRVQLGEELIEC</sequence>
<dbReference type="EMBL" id="BKCP01011625">
    <property type="protein sequence ID" value="GER55067.1"/>
    <property type="molecule type" value="Genomic_DNA"/>
</dbReference>
<dbReference type="Proteomes" id="UP000325081">
    <property type="component" value="Unassembled WGS sequence"/>
</dbReference>
<keyword evidence="1" id="KW-0378">Hydrolase</keyword>
<protein>
    <submittedName>
        <fullName evidence="1">O-Glycosyl hydrolases family 17 protein</fullName>
    </submittedName>
</protein>
<gene>
    <name evidence="1" type="ORF">STAS_32700</name>
</gene>
<comment type="caution">
    <text evidence="1">The sequence shown here is derived from an EMBL/GenBank/DDBJ whole genome shotgun (WGS) entry which is preliminary data.</text>
</comment>